<reference evidence="2" key="1">
    <citation type="journal article" date="2014" name="Stand. Genomic Sci.">
        <title>Complete genome sequence of Anabaena variabilis ATCC 29413.</title>
        <authorList>
            <person name="Thiel T."/>
            <person name="Pratte B.S."/>
            <person name="Zhong J."/>
            <person name="Goodwin L."/>
            <person name="Copeland A."/>
            <person name="Lucas S."/>
            <person name="Han C."/>
            <person name="Pitluck S."/>
            <person name="Land M.L."/>
            <person name="Kyrpides N.C."/>
            <person name="Woyke T."/>
        </authorList>
    </citation>
    <scope>NUCLEOTIDE SEQUENCE [LARGE SCALE GENOMIC DNA]</scope>
    <source>
        <strain evidence="2">ATCC 29413 / PCC 7937</strain>
    </source>
</reference>
<accession>Q3MDI8</accession>
<name>Q3MDI8_TRIV2</name>
<dbReference type="EMBL" id="CP000117">
    <property type="protein sequence ID" value="ABA20948.1"/>
    <property type="molecule type" value="Genomic_DNA"/>
</dbReference>
<dbReference type="HOGENOM" id="CLU_2299839_0_0_3"/>
<organism evidence="1 2">
    <name type="scientific">Trichormus variabilis (strain ATCC 29413 / PCC 7937)</name>
    <name type="common">Anabaena variabilis</name>
    <dbReference type="NCBI Taxonomy" id="240292"/>
    <lineage>
        <taxon>Bacteria</taxon>
        <taxon>Bacillati</taxon>
        <taxon>Cyanobacteriota</taxon>
        <taxon>Cyanophyceae</taxon>
        <taxon>Nostocales</taxon>
        <taxon>Nostocaceae</taxon>
        <taxon>Trichormus</taxon>
    </lineage>
</organism>
<evidence type="ECO:0000313" key="1">
    <source>
        <dbReference type="EMBL" id="ABA20948.1"/>
    </source>
</evidence>
<evidence type="ECO:0000313" key="2">
    <source>
        <dbReference type="Proteomes" id="UP000002533"/>
    </source>
</evidence>
<dbReference type="AlphaFoldDB" id="Q3MDI8"/>
<dbReference type="KEGG" id="ava:Ava_1324"/>
<protein>
    <submittedName>
        <fullName evidence="1">Uncharacterized protein</fullName>
    </submittedName>
</protein>
<gene>
    <name evidence="1" type="ordered locus">Ava_1324</name>
</gene>
<sequence length="100" mass="11062">MAIALHRLLRILIGITRTKTLPEYNRHYEELVNPQTNPIAHNSIYLSLDVDSCFFNHSLIASSKAAVCVNSRRAQAISKAIFKSLGSLPRTSLVSSAILI</sequence>
<proteinExistence type="predicted"/>
<dbReference type="Proteomes" id="UP000002533">
    <property type="component" value="Chromosome"/>
</dbReference>